<evidence type="ECO:0000256" key="6">
    <source>
        <dbReference type="ARBA" id="ARBA00022694"/>
    </source>
</evidence>
<name>A0ABY7JR13_9FIRM</name>
<comment type="pathway">
    <text evidence="7">tRNA modification; N(7)-methylguanine-tRNA biosynthesis.</text>
</comment>
<comment type="caution">
    <text evidence="7">Lacks conserved residue(s) required for the propagation of feature annotation.</text>
</comment>
<dbReference type="PANTHER" id="PTHR23417:SF14">
    <property type="entry name" value="PENTACOTRIPEPTIDE-REPEAT REGION OF PRORP DOMAIN-CONTAINING PROTEIN"/>
    <property type="match status" value="1"/>
</dbReference>
<dbReference type="PANTHER" id="PTHR23417">
    <property type="entry name" value="3-DEOXY-D-MANNO-OCTULOSONIC-ACID TRANSFERASE/TRNA GUANINE-N 7 - -METHYLTRANSFERASE"/>
    <property type="match status" value="1"/>
</dbReference>
<dbReference type="Gene3D" id="3.40.50.150">
    <property type="entry name" value="Vaccinia Virus protein VP39"/>
    <property type="match status" value="1"/>
</dbReference>
<feature type="binding site" evidence="7">
    <location>
        <begin position="243"/>
        <end position="246"/>
    </location>
    <ligand>
        <name>substrate</name>
    </ligand>
</feature>
<feature type="binding site" evidence="7">
    <location>
        <position position="206"/>
    </location>
    <ligand>
        <name>substrate</name>
    </ligand>
</feature>
<evidence type="ECO:0000256" key="4">
    <source>
        <dbReference type="ARBA" id="ARBA00022679"/>
    </source>
</evidence>
<feature type="binding site" evidence="7">
    <location>
        <position position="121"/>
    </location>
    <ligand>
        <name>S-adenosyl-L-methionine</name>
        <dbReference type="ChEBI" id="CHEBI:59789"/>
    </ligand>
</feature>
<comment type="similarity">
    <text evidence="7">Belongs to the class I-like SAM-binding methyltransferase superfamily. TrmB family.</text>
</comment>
<accession>A0ABY7JR13</accession>
<dbReference type="GO" id="GO:0008176">
    <property type="term" value="F:tRNA (guanine(46)-N7)-methyltransferase activity"/>
    <property type="evidence" value="ECO:0007669"/>
    <property type="project" value="UniProtKB-EC"/>
</dbReference>
<reference evidence="8" key="1">
    <citation type="submission" date="2022-12" db="EMBL/GenBank/DDBJ databases">
        <title>Peptostreptococcus.</title>
        <authorList>
            <person name="Lee S.H."/>
        </authorList>
    </citation>
    <scope>NUCLEOTIDE SEQUENCE</scope>
    <source>
        <strain evidence="8">CBA3647</strain>
    </source>
</reference>
<dbReference type="EMBL" id="CP114052">
    <property type="protein sequence ID" value="WAW15819.1"/>
    <property type="molecule type" value="Genomic_DNA"/>
</dbReference>
<comment type="catalytic activity">
    <reaction evidence="1 7">
        <text>guanosine(46) in tRNA + S-adenosyl-L-methionine = N(7)-methylguanosine(46) in tRNA + S-adenosyl-L-homocysteine</text>
        <dbReference type="Rhea" id="RHEA:42708"/>
        <dbReference type="Rhea" id="RHEA-COMP:10188"/>
        <dbReference type="Rhea" id="RHEA-COMP:10189"/>
        <dbReference type="ChEBI" id="CHEBI:57856"/>
        <dbReference type="ChEBI" id="CHEBI:59789"/>
        <dbReference type="ChEBI" id="CHEBI:74269"/>
        <dbReference type="ChEBI" id="CHEBI:74480"/>
        <dbReference type="EC" id="2.1.1.33"/>
    </reaction>
</comment>
<dbReference type="SUPFAM" id="SSF53335">
    <property type="entry name" value="S-adenosyl-L-methionine-dependent methyltransferases"/>
    <property type="match status" value="1"/>
</dbReference>
<feature type="binding site" evidence="7">
    <location>
        <position position="170"/>
    </location>
    <ligand>
        <name>S-adenosyl-L-methionine</name>
        <dbReference type="ChEBI" id="CHEBI:59789"/>
    </ligand>
</feature>
<keyword evidence="6 7" id="KW-0819">tRNA processing</keyword>
<evidence type="ECO:0000256" key="5">
    <source>
        <dbReference type="ARBA" id="ARBA00022691"/>
    </source>
</evidence>
<proteinExistence type="inferred from homology"/>
<dbReference type="Proteomes" id="UP001164187">
    <property type="component" value="Chromosome"/>
</dbReference>
<dbReference type="Pfam" id="PF02390">
    <property type="entry name" value="Methyltransf_4"/>
    <property type="match status" value="1"/>
</dbReference>
<keyword evidence="5 7" id="KW-0949">S-adenosyl-L-methionine</keyword>
<evidence type="ECO:0000313" key="8">
    <source>
        <dbReference type="EMBL" id="WAW15819.1"/>
    </source>
</evidence>
<keyword evidence="4 7" id="KW-0808">Transferase</keyword>
<evidence type="ECO:0000313" key="9">
    <source>
        <dbReference type="Proteomes" id="UP001164187"/>
    </source>
</evidence>
<protein>
    <recommendedName>
        <fullName evidence="7">tRNA (guanine-N(7)-)-methyltransferase</fullName>
        <ecNumber evidence="7">2.1.1.33</ecNumber>
    </recommendedName>
    <alternativeName>
        <fullName evidence="7">tRNA (guanine(46)-N(7))-methyltransferase</fullName>
    </alternativeName>
    <alternativeName>
        <fullName evidence="7">tRNA(m7G46)-methyltransferase</fullName>
    </alternativeName>
</protein>
<evidence type="ECO:0000256" key="3">
    <source>
        <dbReference type="ARBA" id="ARBA00022603"/>
    </source>
</evidence>
<feature type="binding site" evidence="7">
    <location>
        <position position="96"/>
    </location>
    <ligand>
        <name>S-adenosyl-L-methionine</name>
        <dbReference type="ChEBI" id="CHEBI:59789"/>
    </ligand>
</feature>
<evidence type="ECO:0000256" key="1">
    <source>
        <dbReference type="ARBA" id="ARBA00000142"/>
    </source>
</evidence>
<dbReference type="PROSITE" id="PS51625">
    <property type="entry name" value="SAM_MT_TRMB"/>
    <property type="match status" value="1"/>
</dbReference>
<comment type="function">
    <text evidence="2 7">Catalyzes the formation of N(7)-methylguanine at position 46 (m7G46) in tRNA.</text>
</comment>
<dbReference type="HAMAP" id="MF_01057">
    <property type="entry name" value="tRNA_methyltr_TrmB"/>
    <property type="match status" value="1"/>
</dbReference>
<feature type="binding site" evidence="7">
    <location>
        <position position="174"/>
    </location>
    <ligand>
        <name>substrate</name>
    </ligand>
</feature>
<gene>
    <name evidence="7 8" type="primary">trmB</name>
    <name evidence="8" type="ORF">O0R46_05025</name>
</gene>
<dbReference type="RefSeq" id="WP_269312500.1">
    <property type="nucleotide sequence ID" value="NZ_CP114052.1"/>
</dbReference>
<evidence type="ECO:0000256" key="2">
    <source>
        <dbReference type="ARBA" id="ARBA00003015"/>
    </source>
</evidence>
<dbReference type="NCBIfam" id="NF001080">
    <property type="entry name" value="PRK00121.2-2"/>
    <property type="match status" value="1"/>
</dbReference>
<evidence type="ECO:0000256" key="7">
    <source>
        <dbReference type="HAMAP-Rule" id="MF_01057"/>
    </source>
</evidence>
<feature type="binding site" evidence="7">
    <location>
        <position position="148"/>
    </location>
    <ligand>
        <name>S-adenosyl-L-methionine</name>
        <dbReference type="ChEBI" id="CHEBI:59789"/>
    </ligand>
</feature>
<keyword evidence="3 7" id="KW-0489">Methyltransferase</keyword>
<keyword evidence="9" id="KW-1185">Reference proteome</keyword>
<dbReference type="NCBIfam" id="TIGR00091">
    <property type="entry name" value="tRNA (guanosine(46)-N7)-methyltransferase TrmB"/>
    <property type="match status" value="1"/>
</dbReference>
<dbReference type="EC" id="2.1.1.33" evidence="7"/>
<dbReference type="InterPro" id="IPR003358">
    <property type="entry name" value="tRNA_(Gua-N-7)_MeTrfase_Trmb"/>
</dbReference>
<dbReference type="InterPro" id="IPR055361">
    <property type="entry name" value="tRNA_methyltr_TrmB_bact"/>
</dbReference>
<sequence>MRRRRRSGAEDKLLSYKEYVINGLFNMKPNTRLLEKLKSQQTTENTLDSGEISIYSFANQDRNFRVPVHDEKYREMIEYRGNWSKYFENNNPIYLEVGSGRCKFIIESAKTNPNINYIALEVKEEVLLRGAQKADELELDNVTFLWGNVEFLDFYFANKELSRIFINFCDPWPKKRNAKRRLTSQFFLNLYKKKMNNKGEIHFKTDNKSLFEFSLNEFSDSSWKLKNISLDLANSDFIDNIRTEYEEKFMDLGMPIYRLEATYIGYEE</sequence>
<dbReference type="InterPro" id="IPR029063">
    <property type="entry name" value="SAM-dependent_MTases_sf"/>
</dbReference>
<organism evidence="8 9">
    <name type="scientific">Peptostreptococcus equinus</name>
    <dbReference type="NCBI Taxonomy" id="3003601"/>
    <lineage>
        <taxon>Bacteria</taxon>
        <taxon>Bacillati</taxon>
        <taxon>Bacillota</taxon>
        <taxon>Clostridia</taxon>
        <taxon>Peptostreptococcales</taxon>
        <taxon>Peptostreptococcaceae</taxon>
        <taxon>Peptostreptococcus</taxon>
    </lineage>
</organism>